<feature type="compositionally biased region" description="Acidic residues" evidence="1">
    <location>
        <begin position="143"/>
        <end position="163"/>
    </location>
</feature>
<evidence type="ECO:0000256" key="1">
    <source>
        <dbReference type="SAM" id="MobiDB-lite"/>
    </source>
</evidence>
<keyword evidence="3" id="KW-1185">Reference proteome</keyword>
<accession>A0A6A6R8A1</accession>
<feature type="region of interest" description="Disordered" evidence="1">
    <location>
        <begin position="120"/>
        <end position="173"/>
    </location>
</feature>
<reference evidence="2" key="1">
    <citation type="journal article" date="2020" name="Stud. Mycol.">
        <title>101 Dothideomycetes genomes: a test case for predicting lifestyles and emergence of pathogens.</title>
        <authorList>
            <person name="Haridas S."/>
            <person name="Albert R."/>
            <person name="Binder M."/>
            <person name="Bloem J."/>
            <person name="Labutti K."/>
            <person name="Salamov A."/>
            <person name="Andreopoulos B."/>
            <person name="Baker S."/>
            <person name="Barry K."/>
            <person name="Bills G."/>
            <person name="Bluhm B."/>
            <person name="Cannon C."/>
            <person name="Castanera R."/>
            <person name="Culley D."/>
            <person name="Daum C."/>
            <person name="Ezra D."/>
            <person name="Gonzalez J."/>
            <person name="Henrissat B."/>
            <person name="Kuo A."/>
            <person name="Liang C."/>
            <person name="Lipzen A."/>
            <person name="Lutzoni F."/>
            <person name="Magnuson J."/>
            <person name="Mondo S."/>
            <person name="Nolan M."/>
            <person name="Ohm R."/>
            <person name="Pangilinan J."/>
            <person name="Park H.-J."/>
            <person name="Ramirez L."/>
            <person name="Alfaro M."/>
            <person name="Sun H."/>
            <person name="Tritt A."/>
            <person name="Yoshinaga Y."/>
            <person name="Zwiers L.-H."/>
            <person name="Turgeon B."/>
            <person name="Goodwin S."/>
            <person name="Spatafora J."/>
            <person name="Crous P."/>
            <person name="Grigoriev I."/>
        </authorList>
    </citation>
    <scope>NUCLEOTIDE SEQUENCE</scope>
    <source>
        <strain evidence="2">CBS 269.34</strain>
    </source>
</reference>
<evidence type="ECO:0000313" key="3">
    <source>
        <dbReference type="Proteomes" id="UP000799750"/>
    </source>
</evidence>
<evidence type="ECO:0008006" key="4">
    <source>
        <dbReference type="Google" id="ProtNLM"/>
    </source>
</evidence>
<feature type="region of interest" description="Disordered" evidence="1">
    <location>
        <begin position="1"/>
        <end position="27"/>
    </location>
</feature>
<dbReference type="EMBL" id="MU004183">
    <property type="protein sequence ID" value="KAF2499973.1"/>
    <property type="molecule type" value="Genomic_DNA"/>
</dbReference>
<protein>
    <recommendedName>
        <fullName evidence="4">BTB domain-containing protein</fullName>
    </recommendedName>
</protein>
<dbReference type="OrthoDB" id="5275938at2759"/>
<name>A0A6A6R8A1_9PEZI</name>
<feature type="compositionally biased region" description="Basic and acidic residues" evidence="1">
    <location>
        <begin position="131"/>
        <end position="142"/>
    </location>
</feature>
<sequence length="590" mass="65663">METPLDPGTTPFIPSDQEHSSPFFGSAKSALSLPASTQEVMDETVELSGLDKKRKRPASCEGIELSSHVSMKRGRSGRSGRSSSSTCFEVVEPIEGQDGMGINPNSQAEAAAVQKQLEIETGLPPGNKTLTPEDERDDKSTETSDDESTETRDDESTESEEESTTSYEPQPDLSIVIDLAGDRKLIIRGHADLQALISTPCVRRISNFWKSLLDTDVTEPVVEEFDSKSVLILLDIAHGNMRYVPEHMEDPAMLLKIAFLCVNYGGIEHIRPFLRGWAWPIISSTMKPDNEEWLFISWVFGYNDTFEAATRRIALTANSDEDIFSIDGNPLAADSAFEDAEKGVYRIILDNVSRVRSGIINEILDVCHKYVEVLSKPGRTRCKLTSGSTVCESLALGCLVKGLTALKLWPRRPDPKKLIISVHNLILKLRTVLLIGNGSHTEKCDHNTDFHEALALCLSSDDALLEQKGLWFPTTGFKALEDEHEKHFESFRLRTSEVDPLIWKSKALMDMGFVERDEIGLIYKPQDDGTTLVICPEENFVYDSDCDESNWSDDNSVIDLKLISQPDEEYLAPGYESGWDSDAPMNDDAD</sequence>
<proteinExistence type="predicted"/>
<organism evidence="2 3">
    <name type="scientific">Lophium mytilinum</name>
    <dbReference type="NCBI Taxonomy" id="390894"/>
    <lineage>
        <taxon>Eukaryota</taxon>
        <taxon>Fungi</taxon>
        <taxon>Dikarya</taxon>
        <taxon>Ascomycota</taxon>
        <taxon>Pezizomycotina</taxon>
        <taxon>Dothideomycetes</taxon>
        <taxon>Pleosporomycetidae</taxon>
        <taxon>Mytilinidiales</taxon>
        <taxon>Mytilinidiaceae</taxon>
        <taxon>Lophium</taxon>
    </lineage>
</organism>
<feature type="region of interest" description="Disordered" evidence="1">
    <location>
        <begin position="43"/>
        <end position="87"/>
    </location>
</feature>
<dbReference type="AlphaFoldDB" id="A0A6A6R8A1"/>
<dbReference type="Proteomes" id="UP000799750">
    <property type="component" value="Unassembled WGS sequence"/>
</dbReference>
<gene>
    <name evidence="2" type="ORF">BU16DRAFT_556465</name>
</gene>
<evidence type="ECO:0000313" key="2">
    <source>
        <dbReference type="EMBL" id="KAF2499973.1"/>
    </source>
</evidence>